<dbReference type="PANTHER" id="PTHR42928">
    <property type="entry name" value="TRICARBOXYLATE-BINDING PROTEIN"/>
    <property type="match status" value="1"/>
</dbReference>
<dbReference type="InterPro" id="IPR042100">
    <property type="entry name" value="Bug_dom1"/>
</dbReference>
<evidence type="ECO:0000256" key="1">
    <source>
        <dbReference type="ARBA" id="ARBA00006987"/>
    </source>
</evidence>
<dbReference type="Proteomes" id="UP001336250">
    <property type="component" value="Unassembled WGS sequence"/>
</dbReference>
<dbReference type="EMBL" id="JAZIBG010000019">
    <property type="protein sequence ID" value="MEF7613800.1"/>
    <property type="molecule type" value="Genomic_DNA"/>
</dbReference>
<reference evidence="2 3" key="1">
    <citation type="submission" date="2024-02" db="EMBL/GenBank/DDBJ databases">
        <title>Genome sequence of Aquincola sp. MAHUQ-54.</title>
        <authorList>
            <person name="Huq M.A."/>
        </authorList>
    </citation>
    <scope>NUCLEOTIDE SEQUENCE [LARGE SCALE GENOMIC DNA]</scope>
    <source>
        <strain evidence="2 3">MAHUQ-54</strain>
    </source>
</reference>
<accession>A0AAW9Q960</accession>
<name>A0AAW9Q960_9BURK</name>
<dbReference type="Pfam" id="PF03401">
    <property type="entry name" value="TctC"/>
    <property type="match status" value="1"/>
</dbReference>
<dbReference type="InterPro" id="IPR005064">
    <property type="entry name" value="BUG"/>
</dbReference>
<keyword evidence="3" id="KW-1185">Reference proteome</keyword>
<dbReference type="AlphaFoldDB" id="A0AAW9Q960"/>
<comment type="similarity">
    <text evidence="1">Belongs to the UPF0065 (bug) family.</text>
</comment>
<evidence type="ECO:0000313" key="2">
    <source>
        <dbReference type="EMBL" id="MEF7613800.1"/>
    </source>
</evidence>
<dbReference type="Gene3D" id="3.40.190.150">
    <property type="entry name" value="Bordetella uptake gene, domain 1"/>
    <property type="match status" value="1"/>
</dbReference>
<gene>
    <name evidence="2" type="ORF">V4F39_07750</name>
</gene>
<organism evidence="2 3">
    <name type="scientific">Aquincola agrisoli</name>
    <dbReference type="NCBI Taxonomy" id="3119538"/>
    <lineage>
        <taxon>Bacteria</taxon>
        <taxon>Pseudomonadati</taxon>
        <taxon>Pseudomonadota</taxon>
        <taxon>Betaproteobacteria</taxon>
        <taxon>Burkholderiales</taxon>
        <taxon>Sphaerotilaceae</taxon>
        <taxon>Aquincola</taxon>
    </lineage>
</organism>
<comment type="caution">
    <text evidence="2">The sequence shown here is derived from an EMBL/GenBank/DDBJ whole genome shotgun (WGS) entry which is preliminary data.</text>
</comment>
<protein>
    <submittedName>
        <fullName evidence="2">Tripartite tricarboxylate transporter substrate-binding protein</fullName>
    </submittedName>
</protein>
<evidence type="ECO:0000313" key="3">
    <source>
        <dbReference type="Proteomes" id="UP001336250"/>
    </source>
</evidence>
<sequence length="86" mass="9031">MAETAVPGFESLSWIAVYAPANTPRAVVKQLDDGIYAASKHPALLATFKKAGLDPVGGTPEALGSYQAAEIAKWTGVVKAIKYVLE</sequence>
<dbReference type="PANTHER" id="PTHR42928:SF5">
    <property type="entry name" value="BLR1237 PROTEIN"/>
    <property type="match status" value="1"/>
</dbReference>
<proteinExistence type="inferred from homology"/>